<evidence type="ECO:0000313" key="2">
    <source>
        <dbReference type="EMBL" id="WLQ55565.1"/>
    </source>
</evidence>
<evidence type="ECO:0000313" key="3">
    <source>
        <dbReference type="Proteomes" id="UP001235744"/>
    </source>
</evidence>
<dbReference type="Pfam" id="PF13560">
    <property type="entry name" value="HTH_31"/>
    <property type="match status" value="1"/>
</dbReference>
<reference evidence="2 3" key="1">
    <citation type="submission" date="2023-03" db="EMBL/GenBank/DDBJ databases">
        <title>Isolation and description of six Streptomyces strains from soil environments, able to metabolize different microbial glucans.</title>
        <authorList>
            <person name="Widen T."/>
            <person name="Larsbrink J."/>
        </authorList>
    </citation>
    <scope>NUCLEOTIDE SEQUENCE [LARGE SCALE GENOMIC DNA]</scope>
    <source>
        <strain evidence="2 3">Alt2</strain>
    </source>
</reference>
<dbReference type="CDD" id="cd00093">
    <property type="entry name" value="HTH_XRE"/>
    <property type="match status" value="1"/>
</dbReference>
<dbReference type="Proteomes" id="UP001235744">
    <property type="component" value="Chromosome"/>
</dbReference>
<name>A0ABY9IJW8_9ACTN</name>
<protein>
    <submittedName>
        <fullName evidence="2">Helix-turn-helix transcriptional regulator</fullName>
    </submittedName>
</protein>
<dbReference type="Pfam" id="PF19054">
    <property type="entry name" value="DUF5753"/>
    <property type="match status" value="1"/>
</dbReference>
<sequence>MPQPKDLDPYTDPRAFYGAELRRLREAAGLSQGELGSRAFCSGTYIGLFEAGERRPQLELSRSLDELLGSGEHLQRLCRLARTSKVAGYFADAAELQLQASSIGSYTSMLVLGLLQTESYARALTRAAHPFAATDVIEGHVRTRMERTSLLDSPTAPVLWVVLHEAALLLPVGGNAVMAEQLSHLAEQTDSRPRIVTQVLPFSAGAHPFLHGSMTLMQFTDAPTVVYTEGAYSGQLVEEPLLVEQFRSAYDLARAAALSPEASLQRIVSAAKEFATP</sequence>
<dbReference type="EMBL" id="CP120988">
    <property type="protein sequence ID" value="WLQ55565.1"/>
    <property type="molecule type" value="Genomic_DNA"/>
</dbReference>
<accession>A0ABY9IJW8</accession>
<proteinExistence type="predicted"/>
<dbReference type="RefSeq" id="WP_219566477.1">
    <property type="nucleotide sequence ID" value="NZ_CP120988.1"/>
</dbReference>
<gene>
    <name evidence="2" type="ORF">P8A19_08980</name>
</gene>
<keyword evidence="3" id="KW-1185">Reference proteome</keyword>
<organism evidence="2 3">
    <name type="scientific">Streptomyces poriferorum</name>
    <dbReference type="NCBI Taxonomy" id="2798799"/>
    <lineage>
        <taxon>Bacteria</taxon>
        <taxon>Bacillati</taxon>
        <taxon>Actinomycetota</taxon>
        <taxon>Actinomycetes</taxon>
        <taxon>Kitasatosporales</taxon>
        <taxon>Streptomycetaceae</taxon>
        <taxon>Streptomyces</taxon>
    </lineage>
</organism>
<dbReference type="InterPro" id="IPR001387">
    <property type="entry name" value="Cro/C1-type_HTH"/>
</dbReference>
<dbReference type="SMART" id="SM00530">
    <property type="entry name" value="HTH_XRE"/>
    <property type="match status" value="1"/>
</dbReference>
<dbReference type="InterPro" id="IPR043917">
    <property type="entry name" value="DUF5753"/>
</dbReference>
<feature type="domain" description="HTH cro/C1-type" evidence="1">
    <location>
        <begin position="21"/>
        <end position="74"/>
    </location>
</feature>
<evidence type="ECO:0000259" key="1">
    <source>
        <dbReference type="PROSITE" id="PS50943"/>
    </source>
</evidence>
<dbReference type="PROSITE" id="PS50943">
    <property type="entry name" value="HTH_CROC1"/>
    <property type="match status" value="1"/>
</dbReference>